<dbReference type="Proteomes" id="UP001652680">
    <property type="component" value="Unassembled WGS sequence"/>
</dbReference>
<keyword evidence="7" id="KW-1185">Reference proteome</keyword>
<feature type="domain" description="Alpha-carbonic anhydrase" evidence="5">
    <location>
        <begin position="25"/>
        <end position="284"/>
    </location>
</feature>
<evidence type="ECO:0000256" key="2">
    <source>
        <dbReference type="ARBA" id="ARBA00022723"/>
    </source>
</evidence>
<proteinExistence type="inferred from homology"/>
<dbReference type="SMART" id="SM01057">
    <property type="entry name" value="Carb_anhydrase"/>
    <property type="match status" value="1"/>
</dbReference>
<dbReference type="GO" id="GO:0005737">
    <property type="term" value="C:cytoplasm"/>
    <property type="evidence" value="ECO:0007669"/>
    <property type="project" value="TreeGrafter"/>
</dbReference>
<dbReference type="Gene3D" id="3.10.200.10">
    <property type="entry name" value="Alpha carbonic anhydrase"/>
    <property type="match status" value="1"/>
</dbReference>
<accession>A0A6P4E6U9</accession>
<comment type="catalytic activity">
    <reaction evidence="4">
        <text>hydrogencarbonate + H(+) = CO2 + H2O</text>
        <dbReference type="Rhea" id="RHEA:10748"/>
        <dbReference type="ChEBI" id="CHEBI:15377"/>
        <dbReference type="ChEBI" id="CHEBI:15378"/>
        <dbReference type="ChEBI" id="CHEBI:16526"/>
        <dbReference type="ChEBI" id="CHEBI:17544"/>
        <dbReference type="EC" id="4.2.1.1"/>
    </reaction>
</comment>
<keyword evidence="4" id="KW-0456">Lyase</keyword>
<dbReference type="InterPro" id="IPR036398">
    <property type="entry name" value="CA_dom_sf"/>
</dbReference>
<sequence>MQPNGFHKYFLLYITLAYQHSANGSEWDHIANGMNWTGTCATGLNQSPISLNVEKAETSLMPRVFFGNYKLKLKGPISIINNGHTVFMNIPKTTNGKKPFIIGGTLKNRYEADGLHFHWGSKNSQGSEHLINNERFDLEMHIVHRNNKYKDIIKAVGKTDGLTVVGVLLKIVKKPKRKFPSLNRVLAAVAKIRKDNAKTTIRGGFSLGQMIGNVNPHDFFTYRGSLTTPSCQEAVTWIVFSEVLPVTYSSVSNFWKLLDHNNQKIINNFRSVQRLNGRHVFYRI</sequence>
<dbReference type="InterPro" id="IPR023561">
    <property type="entry name" value="Carbonic_anhydrase_a-class"/>
</dbReference>
<protein>
    <recommendedName>
        <fullName evidence="4">Carbonic anhydrase</fullName>
        <ecNumber evidence="4">4.2.1.1</ecNumber>
    </recommendedName>
</protein>
<evidence type="ECO:0000259" key="5">
    <source>
        <dbReference type="PROSITE" id="PS51144"/>
    </source>
</evidence>
<dbReference type="InterPro" id="IPR001148">
    <property type="entry name" value="CA_dom"/>
</dbReference>
<dbReference type="GeneID" id="108040707"/>
<dbReference type="AlphaFoldDB" id="A0A6P4E6U9"/>
<dbReference type="GO" id="GO:0004089">
    <property type="term" value="F:carbonate dehydratase activity"/>
    <property type="evidence" value="ECO:0007669"/>
    <property type="project" value="UniProtKB-UniRule"/>
</dbReference>
<dbReference type="PROSITE" id="PS00162">
    <property type="entry name" value="ALPHA_CA_1"/>
    <property type="match status" value="1"/>
</dbReference>
<evidence type="ECO:0000313" key="7">
    <source>
        <dbReference type="Proteomes" id="UP001652680"/>
    </source>
</evidence>
<dbReference type="PANTHER" id="PTHR18952">
    <property type="entry name" value="CARBONIC ANHYDRASE"/>
    <property type="match status" value="1"/>
</dbReference>
<dbReference type="RefSeq" id="XP_016973765.1">
    <property type="nucleotide sequence ID" value="XM_017118276.1"/>
</dbReference>
<evidence type="ECO:0000256" key="4">
    <source>
        <dbReference type="RuleBase" id="RU367011"/>
    </source>
</evidence>
<keyword evidence="3 4" id="KW-0862">Zinc</keyword>
<dbReference type="EnsemblMetazoa" id="XM_017118276.2">
    <property type="protein sequence ID" value="XP_016973765.1"/>
    <property type="gene ID" value="LOC108040707"/>
</dbReference>
<comment type="similarity">
    <text evidence="1 4">Belongs to the alpha-carbonic anhydrase family.</text>
</comment>
<comment type="function">
    <text evidence="4">Reversible hydration of carbon dioxide.</text>
</comment>
<dbReference type="OrthoDB" id="429145at2759"/>
<dbReference type="SUPFAM" id="SSF51069">
    <property type="entry name" value="Carbonic anhydrase"/>
    <property type="match status" value="1"/>
</dbReference>
<evidence type="ECO:0000256" key="1">
    <source>
        <dbReference type="ARBA" id="ARBA00010718"/>
    </source>
</evidence>
<reference evidence="7" key="1">
    <citation type="journal article" date="2021" name="Elife">
        <title>Highly contiguous assemblies of 101 drosophilid genomes.</title>
        <authorList>
            <person name="Kim B.Y."/>
            <person name="Wang J.R."/>
            <person name="Miller D.E."/>
            <person name="Barmina O."/>
            <person name="Delaney E."/>
            <person name="Thompson A."/>
            <person name="Comeault A.A."/>
            <person name="Peede D."/>
            <person name="D'Agostino E.R."/>
            <person name="Pelaez J."/>
            <person name="Aguilar J.M."/>
            <person name="Haji D."/>
            <person name="Matsunaga T."/>
            <person name="Armstrong E.E."/>
            <person name="Zych M."/>
            <person name="Ogawa Y."/>
            <person name="Stamenkovic-Radak M."/>
            <person name="Jelic M."/>
            <person name="Veselinovic M.S."/>
            <person name="Tanaskovic M."/>
            <person name="Eric P."/>
            <person name="Gao J.J."/>
            <person name="Katoh T.K."/>
            <person name="Toda M.J."/>
            <person name="Watabe H."/>
            <person name="Watada M."/>
            <person name="Davis J.S."/>
            <person name="Moyle L.C."/>
            <person name="Manoli G."/>
            <person name="Bertolini E."/>
            <person name="Kostal V."/>
            <person name="Hawley R.S."/>
            <person name="Takahashi A."/>
            <person name="Jones C.D."/>
            <person name="Price D.K."/>
            <person name="Whiteman N."/>
            <person name="Kopp A."/>
            <person name="Matute D.R."/>
            <person name="Petrov D.A."/>
        </authorList>
    </citation>
    <scope>NUCLEOTIDE SEQUENCE [LARGE SCALE GENOMIC DNA]</scope>
</reference>
<dbReference type="Pfam" id="PF00194">
    <property type="entry name" value="Carb_anhydrase"/>
    <property type="match status" value="1"/>
</dbReference>
<evidence type="ECO:0000256" key="3">
    <source>
        <dbReference type="ARBA" id="ARBA00022833"/>
    </source>
</evidence>
<dbReference type="InterPro" id="IPR018338">
    <property type="entry name" value="Carbonic_anhydrase_a-class_CS"/>
</dbReference>
<organism evidence="8">
    <name type="scientific">Drosophila rhopaloa</name>
    <name type="common">Fruit fly</name>
    <dbReference type="NCBI Taxonomy" id="1041015"/>
    <lineage>
        <taxon>Eukaryota</taxon>
        <taxon>Metazoa</taxon>
        <taxon>Ecdysozoa</taxon>
        <taxon>Arthropoda</taxon>
        <taxon>Hexapoda</taxon>
        <taxon>Insecta</taxon>
        <taxon>Pterygota</taxon>
        <taxon>Neoptera</taxon>
        <taxon>Endopterygota</taxon>
        <taxon>Diptera</taxon>
        <taxon>Brachycera</taxon>
        <taxon>Muscomorpha</taxon>
        <taxon>Ephydroidea</taxon>
        <taxon>Drosophilidae</taxon>
        <taxon>Drosophila</taxon>
        <taxon>Sophophora</taxon>
    </lineage>
</organism>
<evidence type="ECO:0000313" key="6">
    <source>
        <dbReference type="EnsemblMetazoa" id="XP_016973765.1"/>
    </source>
</evidence>
<reference evidence="6" key="3">
    <citation type="submission" date="2025-05" db="UniProtKB">
        <authorList>
            <consortium name="EnsemblMetazoa"/>
        </authorList>
    </citation>
    <scope>IDENTIFICATION</scope>
</reference>
<reference evidence="8" key="2">
    <citation type="submission" date="2025-04" db="UniProtKB">
        <authorList>
            <consortium name="RefSeq"/>
        </authorList>
    </citation>
    <scope>IDENTIFICATION</scope>
</reference>
<comment type="cofactor">
    <cofactor evidence="4">
        <name>Zn(2+)</name>
        <dbReference type="ChEBI" id="CHEBI:29105"/>
    </cofactor>
</comment>
<dbReference type="PANTHER" id="PTHR18952:SF137">
    <property type="entry name" value="CARBONIC ANHYDRASE"/>
    <property type="match status" value="1"/>
</dbReference>
<name>A0A6P4E6U9_DRORH</name>
<evidence type="ECO:0000313" key="8">
    <source>
        <dbReference type="RefSeq" id="XP_016973765.1"/>
    </source>
</evidence>
<dbReference type="GO" id="GO:0008270">
    <property type="term" value="F:zinc ion binding"/>
    <property type="evidence" value="ECO:0007669"/>
    <property type="project" value="UniProtKB-UniRule"/>
</dbReference>
<gene>
    <name evidence="8" type="primary">LOC108040707</name>
    <name evidence="6" type="synonym">108040707</name>
</gene>
<dbReference type="EC" id="4.2.1.1" evidence="4"/>
<dbReference type="PROSITE" id="PS51144">
    <property type="entry name" value="ALPHA_CA_2"/>
    <property type="match status" value="1"/>
</dbReference>
<keyword evidence="2 4" id="KW-0479">Metal-binding</keyword>
<dbReference type="CDD" id="cd00326">
    <property type="entry name" value="alpha_CA"/>
    <property type="match status" value="1"/>
</dbReference>